<dbReference type="EMBL" id="LXQA010523085">
    <property type="protein sequence ID" value="MCI57082.1"/>
    <property type="molecule type" value="Genomic_DNA"/>
</dbReference>
<evidence type="ECO:0000313" key="2">
    <source>
        <dbReference type="Proteomes" id="UP000265520"/>
    </source>
</evidence>
<accession>A0A392T8D9</accession>
<dbReference type="AlphaFoldDB" id="A0A392T8D9"/>
<protein>
    <submittedName>
        <fullName evidence="1">Uncharacterized protein</fullName>
    </submittedName>
</protein>
<keyword evidence="2" id="KW-1185">Reference proteome</keyword>
<sequence length="23" mass="2238">SGIGVDSASAASCRTGVIQYVVP</sequence>
<dbReference type="Proteomes" id="UP000265520">
    <property type="component" value="Unassembled WGS sequence"/>
</dbReference>
<reference evidence="1 2" key="1">
    <citation type="journal article" date="2018" name="Front. Plant Sci.">
        <title>Red Clover (Trifolium pratense) and Zigzag Clover (T. medium) - A Picture of Genomic Similarities and Differences.</title>
        <authorList>
            <person name="Dluhosova J."/>
            <person name="Istvanek J."/>
            <person name="Nedelnik J."/>
            <person name="Repkova J."/>
        </authorList>
    </citation>
    <scope>NUCLEOTIDE SEQUENCE [LARGE SCALE GENOMIC DNA]</scope>
    <source>
        <strain evidence="2">cv. 10/8</strain>
        <tissue evidence="1">Leaf</tissue>
    </source>
</reference>
<feature type="non-terminal residue" evidence="1">
    <location>
        <position position="1"/>
    </location>
</feature>
<proteinExistence type="predicted"/>
<name>A0A392T8D9_9FABA</name>
<organism evidence="1 2">
    <name type="scientific">Trifolium medium</name>
    <dbReference type="NCBI Taxonomy" id="97028"/>
    <lineage>
        <taxon>Eukaryota</taxon>
        <taxon>Viridiplantae</taxon>
        <taxon>Streptophyta</taxon>
        <taxon>Embryophyta</taxon>
        <taxon>Tracheophyta</taxon>
        <taxon>Spermatophyta</taxon>
        <taxon>Magnoliopsida</taxon>
        <taxon>eudicotyledons</taxon>
        <taxon>Gunneridae</taxon>
        <taxon>Pentapetalae</taxon>
        <taxon>rosids</taxon>
        <taxon>fabids</taxon>
        <taxon>Fabales</taxon>
        <taxon>Fabaceae</taxon>
        <taxon>Papilionoideae</taxon>
        <taxon>50 kb inversion clade</taxon>
        <taxon>NPAAA clade</taxon>
        <taxon>Hologalegina</taxon>
        <taxon>IRL clade</taxon>
        <taxon>Trifolieae</taxon>
        <taxon>Trifolium</taxon>
    </lineage>
</organism>
<comment type="caution">
    <text evidence="1">The sequence shown here is derived from an EMBL/GenBank/DDBJ whole genome shotgun (WGS) entry which is preliminary data.</text>
</comment>
<evidence type="ECO:0000313" key="1">
    <source>
        <dbReference type="EMBL" id="MCI57082.1"/>
    </source>
</evidence>